<dbReference type="InterPro" id="IPR025196">
    <property type="entry name" value="DUF4126"/>
</dbReference>
<feature type="transmembrane region" description="Helical" evidence="1">
    <location>
        <begin position="170"/>
        <end position="190"/>
    </location>
</feature>
<keyword evidence="1" id="KW-1133">Transmembrane helix</keyword>
<dbReference type="EMBL" id="CP016545">
    <property type="protein sequence ID" value="ANU06928.1"/>
    <property type="molecule type" value="Genomic_DNA"/>
</dbReference>
<evidence type="ECO:0000259" key="2">
    <source>
        <dbReference type="Pfam" id="PF13548"/>
    </source>
</evidence>
<keyword evidence="1" id="KW-0472">Membrane</keyword>
<dbReference type="AlphaFoldDB" id="A0A1C7D642"/>
<gene>
    <name evidence="3" type="ORF">A6F65_00606</name>
</gene>
<feature type="transmembrane region" description="Helical" evidence="1">
    <location>
        <begin position="6"/>
        <end position="29"/>
    </location>
</feature>
<sequence length="209" mass="21420">MDSAGASLGIVEILGIAGSVSLLSGWRLYLTVLATGIAMRSGIVPLPEHLASLQVLANPWVMGVAGVAAFCEFFADKVMWLDSAWDAVHTFVRPVGGALLTLAVVDPSDPATQVVAFILGGGGALLSHGGKAGARAVVNTSPEPASNVALSAAEDVATAGLLWAAYEYPWAAAGIAATLLALVIGLLLVARRLIRKLFRREAQADAPPA</sequence>
<keyword evidence="4" id="KW-1185">Reference proteome</keyword>
<feature type="domain" description="DUF4126" evidence="2">
    <location>
        <begin position="15"/>
        <end position="186"/>
    </location>
</feature>
<dbReference type="PATRIC" id="fig|645517.4.peg.608"/>
<reference evidence="3 4" key="1">
    <citation type="submission" date="2016-07" db="EMBL/GenBank/DDBJ databases">
        <title>Complete genome sequence of Altererythrobacter namhicola JCM 16345T, containing esterase-encoding genes.</title>
        <authorList>
            <person name="Cheng H."/>
            <person name="Wu Y.-H."/>
            <person name="Jian S.-L."/>
            <person name="Huo Y.-Y."/>
            <person name="Wang C.-S."/>
            <person name="Xu X.-W."/>
        </authorList>
    </citation>
    <scope>NUCLEOTIDE SEQUENCE [LARGE SCALE GENOMIC DNA]</scope>
    <source>
        <strain evidence="3 4">JCM 16345</strain>
    </source>
</reference>
<keyword evidence="1" id="KW-0812">Transmembrane</keyword>
<proteinExistence type="predicted"/>
<name>A0A1C7D642_9SPHN</name>
<evidence type="ECO:0000313" key="3">
    <source>
        <dbReference type="EMBL" id="ANU06928.1"/>
    </source>
</evidence>
<dbReference type="RefSeq" id="WP_067785846.1">
    <property type="nucleotide sequence ID" value="NZ_CP016545.1"/>
</dbReference>
<dbReference type="Pfam" id="PF13548">
    <property type="entry name" value="DUF4126"/>
    <property type="match status" value="1"/>
</dbReference>
<protein>
    <recommendedName>
        <fullName evidence="2">DUF4126 domain-containing protein</fullName>
    </recommendedName>
</protein>
<organism evidence="3 4">
    <name type="scientific">Paraurantiacibacter namhicola</name>
    <dbReference type="NCBI Taxonomy" id="645517"/>
    <lineage>
        <taxon>Bacteria</taxon>
        <taxon>Pseudomonadati</taxon>
        <taxon>Pseudomonadota</taxon>
        <taxon>Alphaproteobacteria</taxon>
        <taxon>Sphingomonadales</taxon>
        <taxon>Erythrobacteraceae</taxon>
        <taxon>Paraurantiacibacter</taxon>
    </lineage>
</organism>
<accession>A0A1C7D642</accession>
<evidence type="ECO:0000313" key="4">
    <source>
        <dbReference type="Proteomes" id="UP000092698"/>
    </source>
</evidence>
<dbReference type="KEGG" id="anh:A6F65_00606"/>
<dbReference type="STRING" id="645517.A6F65_00606"/>
<dbReference type="OrthoDB" id="181455at2"/>
<dbReference type="Proteomes" id="UP000092698">
    <property type="component" value="Chromosome"/>
</dbReference>
<evidence type="ECO:0000256" key="1">
    <source>
        <dbReference type="SAM" id="Phobius"/>
    </source>
</evidence>